<organism evidence="17 18">
    <name type="scientific">Nonlabens marinus S1-08</name>
    <dbReference type="NCBI Taxonomy" id="1454201"/>
    <lineage>
        <taxon>Bacteria</taxon>
        <taxon>Pseudomonadati</taxon>
        <taxon>Bacteroidota</taxon>
        <taxon>Flavobacteriia</taxon>
        <taxon>Flavobacteriales</taxon>
        <taxon>Flavobacteriaceae</taxon>
        <taxon>Nonlabens</taxon>
    </lineage>
</organism>
<comment type="function">
    <text evidence="16">NQR complex catalyzes the reduction of ubiquinone-1 to ubiquinol by two successive reactions, coupled with the transport of Na(+) ions from the cytoplasm to the periplasm. NqrA to NqrE are probably involved in the second step, the conversion of ubisemiquinone to ubiquinol.</text>
</comment>
<evidence type="ECO:0000256" key="16">
    <source>
        <dbReference type="HAMAP-Rule" id="MF_00426"/>
    </source>
</evidence>
<evidence type="ECO:0000256" key="4">
    <source>
        <dbReference type="ARBA" id="ARBA00022553"/>
    </source>
</evidence>
<evidence type="ECO:0000256" key="2">
    <source>
        <dbReference type="ARBA" id="ARBA00022475"/>
    </source>
</evidence>
<keyword evidence="1 16" id="KW-0813">Transport</keyword>
<dbReference type="GO" id="GO:0006814">
    <property type="term" value="P:sodium ion transport"/>
    <property type="evidence" value="ECO:0007669"/>
    <property type="project" value="UniProtKB-UniRule"/>
</dbReference>
<keyword evidence="3" id="KW-0997">Cell inner membrane</keyword>
<accession>W8VVC7</accession>
<evidence type="ECO:0000256" key="13">
    <source>
        <dbReference type="ARBA" id="ARBA00023075"/>
    </source>
</evidence>
<dbReference type="EMBL" id="AP014548">
    <property type="protein sequence ID" value="BAO55328.1"/>
    <property type="molecule type" value="Genomic_DNA"/>
</dbReference>
<dbReference type="PANTHER" id="PTHR30578">
    <property type="entry name" value="ELECTRON TRANSPORT COMPLEX PROTEIN RNFD"/>
    <property type="match status" value="1"/>
</dbReference>
<reference evidence="17 18" key="1">
    <citation type="journal article" date="2014" name="Proc. Natl. Acad. Sci. U.S.A.">
        <title>Functional characterization of flavobacteria rhodopsins reveals a unique class of light-driven chloride pump in bacteria.</title>
        <authorList>
            <person name="Yoshizawa S."/>
            <person name="Kumagai Y."/>
            <person name="Kim H."/>
            <person name="Ogura Y."/>
            <person name="Hayashi T."/>
            <person name="Iwasaki W."/>
            <person name="DeLong E.F."/>
            <person name="Kogure K."/>
        </authorList>
    </citation>
    <scope>NUCLEOTIDE SEQUENCE [LARGE SCALE GENOMIC DNA]</scope>
    <source>
        <strain evidence="17 18">S1-08</strain>
    </source>
</reference>
<dbReference type="KEGG" id="nmf:NMS_1319"/>
<feature type="transmembrane region" description="Helical" evidence="16">
    <location>
        <begin position="294"/>
        <end position="313"/>
    </location>
</feature>
<keyword evidence="7 16" id="KW-0812">Transmembrane</keyword>
<evidence type="ECO:0000256" key="1">
    <source>
        <dbReference type="ARBA" id="ARBA00022448"/>
    </source>
</evidence>
<evidence type="ECO:0000256" key="9">
    <source>
        <dbReference type="ARBA" id="ARBA00022989"/>
    </source>
</evidence>
<comment type="subcellular location">
    <subcellularLocation>
        <location evidence="16">Cell membrane</location>
        <topology evidence="16">Multi-pass membrane protein</topology>
    </subcellularLocation>
</comment>
<dbReference type="OrthoDB" id="9776359at2"/>
<comment type="cofactor">
    <cofactor evidence="16">
        <name>FMN</name>
        <dbReference type="ChEBI" id="CHEBI:58210"/>
    </cofactor>
</comment>
<keyword evidence="13 16" id="KW-0830">Ubiquinone</keyword>
<keyword evidence="5 16" id="KW-0285">Flavoprotein</keyword>
<comment type="subunit">
    <text evidence="16">Composed of six subunits; NqrA, NqrB, NqrC, NqrD, NqrE and NqrF.</text>
</comment>
<feature type="transmembrane region" description="Helical" evidence="16">
    <location>
        <begin position="396"/>
        <end position="414"/>
    </location>
</feature>
<dbReference type="Proteomes" id="UP000031760">
    <property type="component" value="Chromosome"/>
</dbReference>
<evidence type="ECO:0000313" key="17">
    <source>
        <dbReference type="EMBL" id="BAO55328.1"/>
    </source>
</evidence>
<evidence type="ECO:0000256" key="3">
    <source>
        <dbReference type="ARBA" id="ARBA00022519"/>
    </source>
</evidence>
<dbReference type="InterPro" id="IPR010966">
    <property type="entry name" value="NqrB"/>
</dbReference>
<evidence type="ECO:0000256" key="12">
    <source>
        <dbReference type="ARBA" id="ARBA00023065"/>
    </source>
</evidence>
<feature type="modified residue" description="FMN phosphoryl threonine" evidence="16">
    <location>
        <position position="216"/>
    </location>
</feature>
<dbReference type="GO" id="GO:0055085">
    <property type="term" value="P:transmembrane transport"/>
    <property type="evidence" value="ECO:0007669"/>
    <property type="project" value="InterPro"/>
</dbReference>
<dbReference type="STRING" id="1454201.NMS_1319"/>
<comment type="similarity">
    <text evidence="16">Belongs to the NqrB/RnfD family.</text>
</comment>
<keyword evidence="18" id="KW-1185">Reference proteome</keyword>
<feature type="transmembrane region" description="Helical" evidence="16">
    <location>
        <begin position="264"/>
        <end position="287"/>
    </location>
</feature>
<keyword evidence="10 16" id="KW-0520">NAD</keyword>
<proteinExistence type="inferred from homology"/>
<comment type="catalytic activity">
    <reaction evidence="16">
        <text>a ubiquinone + n Na(+)(in) + NADH + H(+) = a ubiquinol + n Na(+)(out) + NAD(+)</text>
        <dbReference type="Rhea" id="RHEA:47748"/>
        <dbReference type="Rhea" id="RHEA-COMP:9565"/>
        <dbReference type="Rhea" id="RHEA-COMP:9566"/>
        <dbReference type="ChEBI" id="CHEBI:15378"/>
        <dbReference type="ChEBI" id="CHEBI:16389"/>
        <dbReference type="ChEBI" id="CHEBI:17976"/>
        <dbReference type="ChEBI" id="CHEBI:29101"/>
        <dbReference type="ChEBI" id="CHEBI:57540"/>
        <dbReference type="ChEBI" id="CHEBI:57945"/>
        <dbReference type="EC" id="7.2.1.1"/>
    </reaction>
</comment>
<dbReference type="GO" id="GO:0005886">
    <property type="term" value="C:plasma membrane"/>
    <property type="evidence" value="ECO:0007669"/>
    <property type="project" value="UniProtKB-SubCell"/>
</dbReference>
<dbReference type="HOGENOM" id="CLU_042020_1_1_10"/>
<dbReference type="HAMAP" id="MF_00426">
    <property type="entry name" value="NqrB"/>
    <property type="match status" value="1"/>
</dbReference>
<keyword evidence="8 16" id="KW-1278">Translocase</keyword>
<feature type="transmembrane region" description="Helical" evidence="16">
    <location>
        <begin position="136"/>
        <end position="166"/>
    </location>
</feature>
<keyword evidence="9 16" id="KW-1133">Transmembrane helix</keyword>
<dbReference type="GO" id="GO:0010181">
    <property type="term" value="F:FMN binding"/>
    <property type="evidence" value="ECO:0007669"/>
    <property type="project" value="InterPro"/>
</dbReference>
<evidence type="ECO:0000256" key="15">
    <source>
        <dbReference type="ARBA" id="ARBA00023201"/>
    </source>
</evidence>
<feature type="transmembrane region" description="Helical" evidence="16">
    <location>
        <begin position="420"/>
        <end position="440"/>
    </location>
</feature>
<keyword evidence="4 16" id="KW-0597">Phosphoprotein</keyword>
<keyword evidence="12 16" id="KW-0406">Ion transport</keyword>
<dbReference type="EC" id="7.2.1.1" evidence="16"/>
<protein>
    <recommendedName>
        <fullName evidence="16">Na(+)-translocating NADH-quinone reductase subunit B</fullName>
        <shortName evidence="16">Na(+)-NQR subunit B</shortName>
        <shortName evidence="16">Na(+)-translocating NQR subunit B</shortName>
        <ecNumber evidence="16">7.2.1.1</ecNumber>
    </recommendedName>
    <alternativeName>
        <fullName evidence="16">NQR complex subunit B</fullName>
    </alternativeName>
    <alternativeName>
        <fullName evidence="16">NQR-1 subunit B</fullName>
    </alternativeName>
</protein>
<evidence type="ECO:0000256" key="5">
    <source>
        <dbReference type="ARBA" id="ARBA00022630"/>
    </source>
</evidence>
<dbReference type="GO" id="GO:0022904">
    <property type="term" value="P:respiratory electron transport chain"/>
    <property type="evidence" value="ECO:0007669"/>
    <property type="project" value="InterPro"/>
</dbReference>
<feature type="transmembrane region" description="Helical" evidence="16">
    <location>
        <begin position="58"/>
        <end position="82"/>
    </location>
</feature>
<evidence type="ECO:0000256" key="11">
    <source>
        <dbReference type="ARBA" id="ARBA00023053"/>
    </source>
</evidence>
<evidence type="ECO:0000256" key="14">
    <source>
        <dbReference type="ARBA" id="ARBA00023136"/>
    </source>
</evidence>
<keyword evidence="15 16" id="KW-0739">Sodium transport</keyword>
<keyword evidence="11 16" id="KW-0915">Sodium</keyword>
<dbReference type="NCBIfam" id="TIGR01937">
    <property type="entry name" value="nqrB"/>
    <property type="match status" value="1"/>
</dbReference>
<dbReference type="GO" id="GO:0016655">
    <property type="term" value="F:oxidoreductase activity, acting on NAD(P)H, quinone or similar compound as acceptor"/>
    <property type="evidence" value="ECO:0007669"/>
    <property type="project" value="UniProtKB-UniRule"/>
</dbReference>
<evidence type="ECO:0000256" key="8">
    <source>
        <dbReference type="ARBA" id="ARBA00022967"/>
    </source>
</evidence>
<dbReference type="InterPro" id="IPR004338">
    <property type="entry name" value="NqrB/RnfD"/>
</dbReference>
<evidence type="ECO:0000256" key="6">
    <source>
        <dbReference type="ARBA" id="ARBA00022643"/>
    </source>
</evidence>
<dbReference type="AlphaFoldDB" id="W8VVC7"/>
<name>W8VVC7_9FLAO</name>
<keyword evidence="14 16" id="KW-0472">Membrane</keyword>
<gene>
    <name evidence="16" type="primary">nqrB</name>
    <name evidence="17" type="ORF">NMS_1319</name>
</gene>
<evidence type="ECO:0000256" key="10">
    <source>
        <dbReference type="ARBA" id="ARBA00023027"/>
    </source>
</evidence>
<dbReference type="RefSeq" id="WP_041495950.1">
    <property type="nucleotide sequence ID" value="NZ_AP014548.1"/>
</dbReference>
<dbReference type="PANTHER" id="PTHR30578:SF1">
    <property type="entry name" value="NA(+)-TRANSLOCATING NADH-QUINONE REDUCTASE SUBUNIT B"/>
    <property type="match status" value="1"/>
</dbReference>
<evidence type="ECO:0000313" key="18">
    <source>
        <dbReference type="Proteomes" id="UP000031760"/>
    </source>
</evidence>
<sequence length="461" mass="49864">MKWVRNKLDQVRKPFEPGEKYEKFAPAINAFDTFLFTPNHTTKKGAHIRDVVDLKRTMITVVLALVPALLFGMWNTGAQYLYQERGLASVLDVPFWDAFIEGAILVLPLIIVSYVVGLTIEFIFAIYRGHEVNEGYLVTGLLIPMIFPVDIPLWMLALSVAFAVLIGKEAFGGTGMNILNPALTARAFAFFAYPLYMSGNEVWVANGNTDAVSGETILGTLASGSYDGEISGAASNAVAFSNTSAASEPTVLAGVDFYDMFMGFIPGSVAETSALMIIIGAIILIATKVGSWRIILGGLIGGVAMGLIFNFFGGLGEDFVNQLVAGGQITMDEVLNDAGAVAALDLGGWDATLLEMGTNQLFNFPFYQHLVVGSILFGIVFMATDPVSAAQTLKGKWIYGILIGFFGLLIRIFNPAYPEGIMLAILLLNVFAPTIDHYVIQGNINKRKKRLKKAKVQLQAA</sequence>
<keyword evidence="6 16" id="KW-0288">FMN</keyword>
<feature type="transmembrane region" description="Helical" evidence="16">
    <location>
        <begin position="366"/>
        <end position="384"/>
    </location>
</feature>
<keyword evidence="2 16" id="KW-1003">Cell membrane</keyword>
<feature type="transmembrane region" description="Helical" evidence="16">
    <location>
        <begin position="102"/>
        <end position="124"/>
    </location>
</feature>
<dbReference type="Pfam" id="PF03116">
    <property type="entry name" value="NQR2_RnfD_RnfE"/>
    <property type="match status" value="2"/>
</dbReference>
<evidence type="ECO:0000256" key="7">
    <source>
        <dbReference type="ARBA" id="ARBA00022692"/>
    </source>
</evidence>